<evidence type="ECO:0000259" key="2">
    <source>
        <dbReference type="SMART" id="SM01177"/>
    </source>
</evidence>
<protein>
    <recommendedName>
        <fullName evidence="2">Atos-like conserved domain-containing protein</fullName>
    </recommendedName>
</protein>
<dbReference type="InterPro" id="IPR025261">
    <property type="entry name" value="Atos-like_cons_dom"/>
</dbReference>
<gene>
    <name evidence="3" type="ORF">RJ640_028179</name>
</gene>
<evidence type="ECO:0000313" key="4">
    <source>
        <dbReference type="Proteomes" id="UP001187471"/>
    </source>
</evidence>
<feature type="non-terminal residue" evidence="3">
    <location>
        <position position="694"/>
    </location>
</feature>
<keyword evidence="4" id="KW-1185">Reference proteome</keyword>
<comment type="caution">
    <text evidence="3">The sequence shown here is derived from an EMBL/GenBank/DDBJ whole genome shotgun (WGS) entry which is preliminary data.</text>
</comment>
<accession>A0AA88QW32</accession>
<dbReference type="SMART" id="SM01177">
    <property type="entry name" value="DUF4210"/>
    <property type="match status" value="1"/>
</dbReference>
<feature type="domain" description="Atos-like conserved" evidence="2">
    <location>
        <begin position="401"/>
        <end position="460"/>
    </location>
</feature>
<dbReference type="InterPro" id="IPR033473">
    <property type="entry name" value="Atos-like_C"/>
</dbReference>
<reference evidence="3" key="1">
    <citation type="submission" date="2022-12" db="EMBL/GenBank/DDBJ databases">
        <title>Draft genome assemblies for two species of Escallonia (Escalloniales).</title>
        <authorList>
            <person name="Chanderbali A."/>
            <person name="Dervinis C."/>
            <person name="Anghel I."/>
            <person name="Soltis D."/>
            <person name="Soltis P."/>
            <person name="Zapata F."/>
        </authorList>
    </citation>
    <scope>NUCLEOTIDE SEQUENCE</scope>
    <source>
        <strain evidence="3">UCBG92.1500</strain>
        <tissue evidence="3">Leaf</tissue>
    </source>
</reference>
<dbReference type="Pfam" id="PF13889">
    <property type="entry name" value="Chromosome_seg"/>
    <property type="match status" value="1"/>
</dbReference>
<evidence type="ECO:0000313" key="3">
    <source>
        <dbReference type="EMBL" id="KAK2968786.1"/>
    </source>
</evidence>
<dbReference type="Proteomes" id="UP001187471">
    <property type="component" value="Unassembled WGS sequence"/>
</dbReference>
<organism evidence="3 4">
    <name type="scientific">Escallonia rubra</name>
    <dbReference type="NCBI Taxonomy" id="112253"/>
    <lineage>
        <taxon>Eukaryota</taxon>
        <taxon>Viridiplantae</taxon>
        <taxon>Streptophyta</taxon>
        <taxon>Embryophyta</taxon>
        <taxon>Tracheophyta</taxon>
        <taxon>Spermatophyta</taxon>
        <taxon>Magnoliopsida</taxon>
        <taxon>eudicotyledons</taxon>
        <taxon>Gunneridae</taxon>
        <taxon>Pentapetalae</taxon>
        <taxon>asterids</taxon>
        <taxon>campanulids</taxon>
        <taxon>Escalloniales</taxon>
        <taxon>Escalloniaceae</taxon>
        <taxon>Escallonia</taxon>
    </lineage>
</organism>
<evidence type="ECO:0000256" key="1">
    <source>
        <dbReference type="SAM" id="MobiDB-lite"/>
    </source>
</evidence>
<dbReference type="PANTHER" id="PTHR13199:SF23">
    <property type="entry name" value="MEIOSIS CHROMOSOME SEGREGATION FAMILY PROTEIN"/>
    <property type="match status" value="1"/>
</dbReference>
<dbReference type="EMBL" id="JAVXUO010002884">
    <property type="protein sequence ID" value="KAK2968786.1"/>
    <property type="molecule type" value="Genomic_DNA"/>
</dbReference>
<dbReference type="InterPro" id="IPR051506">
    <property type="entry name" value="ATOS_Transcription_Regulators"/>
</dbReference>
<feature type="region of interest" description="Disordered" evidence="1">
    <location>
        <begin position="278"/>
        <end position="302"/>
    </location>
</feature>
<proteinExistence type="predicted"/>
<dbReference type="AlphaFoldDB" id="A0AA88QW32"/>
<name>A0AA88QW32_9ASTE</name>
<dbReference type="Pfam" id="PF13915">
    <property type="entry name" value="DUF4210"/>
    <property type="match status" value="1"/>
</dbReference>
<sequence length="694" mass="75727">MGLPQVPSSEASEIARSLSAFRHNPPRIANMSTCDLDGLHVHNLRQTLGSSICTSLGDLQRKTSSDLIKFSHNVVKKGDTDDASNSRSFELRSEDKYGQNVQIPFTRILGFESGRKDPISDACDEVSADQLRSSTAGITVSAAECSGSLARKRLLSPLNRILSPNQFSGDSLDIGCNSYRDSSHATSDDSFSAPLVQDYKKANIGSLNHSTTSLWCPSSFSEQNDLSDDCTRADFPFFTDGPLLEEKELQLRSGLFSPGIYSLEEANKVVFQTGGISQSAEKGTSSPLSSSPLGPKFSENMGPAGGCRKVRKEIKGSYLTFNNVEQLLDENSSGTLSVCEEEDFRFASRKSEDIDFLLKENPSSSGQSNTGKSWPFCQDLEAPYCMKFGRSLRGLPVRRSLVGSFEESLLSGRLSSGKLCPRIDGFLAVLSVTGGDFSPKSQKLPFAATSVDGDSYLLYYASIGLAGNSPSNKCRGQNIKGGHENGDLRTGESRLRIPMKGRIQLVLSNPEKTPLHTFFCNYDLSDMPAGTKTFLRQKGTLASSCQSSTWGRGEQKIMGMKTENGSVVVEECHSDHCATGSEGFGWPGGTCQRTDDKILGWVDPCYETVRKSEHACPKVNGKTTSVGALRYALHLRFICPSPKRCLRSAQRCKSDPLSGQQRKSLGHKGVRKFYLHNDLRVVFPQRHSDADEGK</sequence>
<dbReference type="PANTHER" id="PTHR13199">
    <property type="entry name" value="GH03947P"/>
    <property type="match status" value="1"/>
</dbReference>